<dbReference type="AlphaFoldDB" id="A0A4Q7L9R2"/>
<dbReference type="Pfam" id="PF11583">
    <property type="entry name" value="AurF"/>
    <property type="match status" value="1"/>
</dbReference>
<dbReference type="GO" id="GO:0016491">
    <property type="term" value="F:oxidoreductase activity"/>
    <property type="evidence" value="ECO:0007669"/>
    <property type="project" value="InterPro"/>
</dbReference>
<dbReference type="InterPro" id="IPR009078">
    <property type="entry name" value="Ferritin-like_SF"/>
</dbReference>
<accession>A0A4Q7L9R2</accession>
<dbReference type="Gene3D" id="1.10.620.20">
    <property type="entry name" value="Ribonucleotide Reductase, subunit A"/>
    <property type="match status" value="1"/>
</dbReference>
<proteinExistence type="predicted"/>
<dbReference type="CDD" id="cd00657">
    <property type="entry name" value="Ferritin_like"/>
    <property type="match status" value="1"/>
</dbReference>
<evidence type="ECO:0000313" key="1">
    <source>
        <dbReference type="EMBL" id="RZS45192.1"/>
    </source>
</evidence>
<sequence>MTRMLDPKDREATGARLLSSSARNSYDPEIDIDWDAPLAEGKAYLPLHRVSLYGTEIWERLTPEQRIELSKHEIGSVASVGLWFEIVLIQLLARYVYDKDPRTAHAQYALTEIGDETRHIVMFAKAIERFGLPRYGPPRVVHELARAFKAVSGGASMFASVLVAEEITDRLQRSMMDAEDIQPLIRMVNRIHVVEEARHVRYAREELVRLMPTLGKAKLELHRLVTAVVGFAIVDSLIDPNVYKSIGIDPAEGRRAALRNPHHQATRLWMGEKITEFLGDVGMIGGRSTKIWRRAHLLP</sequence>
<dbReference type="InterPro" id="IPR025859">
    <property type="entry name" value="AurF/CmlI"/>
</dbReference>
<protein>
    <submittedName>
        <fullName evidence="1">Para-aminobenzoate N-oxygenase AurF</fullName>
    </submittedName>
</protein>
<gene>
    <name evidence="1" type="ORF">EV193_1011079</name>
</gene>
<dbReference type="EMBL" id="SGWQ01000001">
    <property type="protein sequence ID" value="RZS45192.1"/>
    <property type="molecule type" value="Genomic_DNA"/>
</dbReference>
<dbReference type="InterPro" id="IPR012348">
    <property type="entry name" value="RNR-like"/>
</dbReference>
<comment type="caution">
    <text evidence="1">The sequence shown here is derived from an EMBL/GenBank/DDBJ whole genome shotgun (WGS) entry which is preliminary data.</text>
</comment>
<evidence type="ECO:0000313" key="2">
    <source>
        <dbReference type="Proteomes" id="UP000294257"/>
    </source>
</evidence>
<reference evidence="1 2" key="1">
    <citation type="submission" date="2019-02" db="EMBL/GenBank/DDBJ databases">
        <title>Genomic Encyclopedia of Type Strains, Phase IV (KMG-IV): sequencing the most valuable type-strain genomes for metagenomic binning, comparative biology and taxonomic classification.</title>
        <authorList>
            <person name="Goeker M."/>
        </authorList>
    </citation>
    <scope>NUCLEOTIDE SEQUENCE [LARGE SCALE GENOMIC DNA]</scope>
    <source>
        <strain evidence="1 2">DSM 101727</strain>
    </source>
</reference>
<name>A0A4Q7L9R2_9PSEU</name>
<organism evidence="1 2">
    <name type="scientific">Herbihabitans rhizosphaerae</name>
    <dbReference type="NCBI Taxonomy" id="1872711"/>
    <lineage>
        <taxon>Bacteria</taxon>
        <taxon>Bacillati</taxon>
        <taxon>Actinomycetota</taxon>
        <taxon>Actinomycetes</taxon>
        <taxon>Pseudonocardiales</taxon>
        <taxon>Pseudonocardiaceae</taxon>
        <taxon>Herbihabitans</taxon>
    </lineage>
</organism>
<keyword evidence="2" id="KW-1185">Reference proteome</keyword>
<dbReference type="SUPFAM" id="SSF47240">
    <property type="entry name" value="Ferritin-like"/>
    <property type="match status" value="1"/>
</dbReference>
<dbReference type="Proteomes" id="UP000294257">
    <property type="component" value="Unassembled WGS sequence"/>
</dbReference>